<accession>A0A261F7A4</accession>
<evidence type="ECO:0000313" key="1">
    <source>
        <dbReference type="EMBL" id="OZG54913.1"/>
    </source>
</evidence>
<name>A0A261F7A4_9BIFI</name>
<dbReference type="Proteomes" id="UP000243657">
    <property type="component" value="Unassembled WGS sequence"/>
</dbReference>
<protein>
    <submittedName>
        <fullName evidence="1">Hemagglutinin</fullName>
    </submittedName>
</protein>
<proteinExistence type="predicted"/>
<sequence>MKGMTQNTSAATRRTPLKTLALWILAAALLAGLVFGVSSFVQWQRAVQAAQNAQSTLFRSYDFDPGYIISDANFFDSDSMTSAEIQTFLEQQGAACSGEFCLKNLRVDVSSRTANDECSGYAAPSSGNATAAEIIDSAARACGISQKVLLTVLQKEQNLVSRASVSKTELDSALGLSCPDNAACDTRYAGFFNQVYGAAERFRYYMNHEQRYNFHAGRLNSVQYSPNVSCGASDVYIYNQATALLYIYTPYQPNRAALEAGTGEGDACSSYGNRNFAIIYANFFGSPTADNAN</sequence>
<evidence type="ECO:0000313" key="2">
    <source>
        <dbReference type="Proteomes" id="UP000243657"/>
    </source>
</evidence>
<keyword evidence="2" id="KW-1185">Reference proteome</keyword>
<reference evidence="1 2" key="1">
    <citation type="journal article" date="2017" name="BMC Genomics">
        <title>Comparative genomic and phylogenomic analyses of the Bifidobacteriaceae family.</title>
        <authorList>
            <person name="Lugli G.A."/>
            <person name="Milani C."/>
            <person name="Turroni F."/>
            <person name="Duranti S."/>
            <person name="Mancabelli L."/>
            <person name="Mangifesta M."/>
            <person name="Ferrario C."/>
            <person name="Modesto M."/>
            <person name="Mattarelli P."/>
            <person name="Jiri K."/>
            <person name="van Sinderen D."/>
            <person name="Ventura M."/>
        </authorList>
    </citation>
    <scope>NUCLEOTIDE SEQUENCE [LARGE SCALE GENOMIC DNA]</scope>
    <source>
        <strain evidence="1 2">DSM 24762</strain>
    </source>
</reference>
<dbReference type="EMBL" id="MWWT01000001">
    <property type="protein sequence ID" value="OZG54913.1"/>
    <property type="molecule type" value="Genomic_DNA"/>
</dbReference>
<comment type="caution">
    <text evidence="1">The sequence shown here is derived from an EMBL/GenBank/DDBJ whole genome shotgun (WGS) entry which is preliminary data.</text>
</comment>
<organism evidence="1 2">
    <name type="scientific">Alloscardovia macacae</name>
    <dbReference type="NCBI Taxonomy" id="1160091"/>
    <lineage>
        <taxon>Bacteria</taxon>
        <taxon>Bacillati</taxon>
        <taxon>Actinomycetota</taxon>
        <taxon>Actinomycetes</taxon>
        <taxon>Bifidobacteriales</taxon>
        <taxon>Bifidobacteriaceae</taxon>
        <taxon>Alloscardovia</taxon>
    </lineage>
</organism>
<dbReference type="AlphaFoldDB" id="A0A261F7A4"/>
<gene>
    <name evidence="1" type="ORF">ALMA_0238</name>
</gene>